<dbReference type="GO" id="GO:0030649">
    <property type="term" value="P:aminoglycoside antibiotic catabolic process"/>
    <property type="evidence" value="ECO:0007669"/>
    <property type="project" value="TreeGrafter"/>
</dbReference>
<reference evidence="3" key="1">
    <citation type="submission" date="2015-01" db="EMBL/GenBank/DDBJ databases">
        <authorList>
            <person name="Andreevskaya M."/>
        </authorList>
    </citation>
    <scope>NUCLEOTIDE SEQUENCE [LARGE SCALE GENOMIC DNA]</scope>
    <source>
        <strain evidence="3">MKFS47</strain>
    </source>
</reference>
<dbReference type="HOGENOM" id="CLU_050659_1_0_9"/>
<dbReference type="AlphaFoldDB" id="A0A0D6DVH6"/>
<dbReference type="PANTHER" id="PTHR37817:SF1">
    <property type="entry name" value="N-ACETYLTRANSFERASE EIS"/>
    <property type="match status" value="1"/>
</dbReference>
<dbReference type="InterPro" id="IPR041380">
    <property type="entry name" value="Acetyltransf_17"/>
</dbReference>
<protein>
    <submittedName>
        <fullName evidence="2">GNAT family acetyltraansferase</fullName>
    </submittedName>
</protein>
<name>A0A0D6DVH6_9LACT</name>
<evidence type="ECO:0000259" key="1">
    <source>
        <dbReference type="Pfam" id="PF17668"/>
    </source>
</evidence>
<organism evidence="2 3">
    <name type="scientific">Pseudolactococcus piscium MKFS47</name>
    <dbReference type="NCBI Taxonomy" id="297352"/>
    <lineage>
        <taxon>Bacteria</taxon>
        <taxon>Bacillati</taxon>
        <taxon>Bacillota</taxon>
        <taxon>Bacilli</taxon>
        <taxon>Lactobacillales</taxon>
        <taxon>Streptococcaceae</taxon>
        <taxon>Pseudolactococcus</taxon>
    </lineage>
</organism>
<evidence type="ECO:0000313" key="3">
    <source>
        <dbReference type="Proteomes" id="UP000033166"/>
    </source>
</evidence>
<dbReference type="InterPro" id="IPR036527">
    <property type="entry name" value="SCP2_sterol-bd_dom_sf"/>
</dbReference>
<dbReference type="GO" id="GO:0034069">
    <property type="term" value="F:aminoglycoside N-acetyltransferase activity"/>
    <property type="evidence" value="ECO:0007669"/>
    <property type="project" value="TreeGrafter"/>
</dbReference>
<dbReference type="Gene3D" id="3.30.1050.10">
    <property type="entry name" value="SCP2 sterol-binding domain"/>
    <property type="match status" value="1"/>
</dbReference>
<dbReference type="Pfam" id="PF17668">
    <property type="entry name" value="Acetyltransf_17"/>
    <property type="match status" value="1"/>
</dbReference>
<sequence>MIEKACLDLAKYAFHKLPTGGDEAFYKLLSQSKLHTHEQDGQLTSMVVDTHFNVYFQGQVVPMSGIGYVASYPEYRGNGGASQLITESLKENYRNKTIFSYLAPFSYGFYGQFGYQYLFNQKQYEIAATDFPKGKQTDLLAKRLSFIQAKADLAIVHQQADNNGSLYRSAFEWDYYFSFKKQPHFAVFYEDGLPKGYLIYDFSGMDFIIHEMIYLNEQAKDTVYRFVSSHAGAFEKVKYTAPDNTLLEQDMQEPSRAKISLLPDMMARIVNLSAFLERFPMTEAKQFTITDALLPENNLVFGEGEAVEMAIGEFTKYVMRDVILRDYF</sequence>
<accession>A0A0D6DVH6</accession>
<dbReference type="Gene3D" id="3.40.630.30">
    <property type="match status" value="2"/>
</dbReference>
<proteinExistence type="predicted"/>
<dbReference type="SUPFAM" id="SSF55729">
    <property type="entry name" value="Acyl-CoA N-acyltransferases (Nat)"/>
    <property type="match status" value="1"/>
</dbReference>
<gene>
    <name evidence="2" type="ORF">LACPI_0790</name>
</gene>
<dbReference type="EMBL" id="LN774769">
    <property type="protein sequence ID" value="CEN27990.1"/>
    <property type="molecule type" value="Genomic_DNA"/>
</dbReference>
<dbReference type="InterPro" id="IPR016181">
    <property type="entry name" value="Acyl_CoA_acyltransferase"/>
</dbReference>
<dbReference type="STRING" id="1364.LP2241_20348"/>
<evidence type="ECO:0000313" key="2">
    <source>
        <dbReference type="EMBL" id="CEN27990.1"/>
    </source>
</evidence>
<feature type="domain" description="Eis-like acetyltransferase" evidence="1">
    <location>
        <begin position="164"/>
        <end position="269"/>
    </location>
</feature>
<dbReference type="Proteomes" id="UP000033166">
    <property type="component" value="Chromosome I"/>
</dbReference>
<dbReference type="InterPro" id="IPR051554">
    <property type="entry name" value="Acetyltransferase_Eis"/>
</dbReference>
<dbReference type="RefSeq" id="WP_047915183.1">
    <property type="nucleotide sequence ID" value="NZ_LN774769.1"/>
</dbReference>
<dbReference type="Pfam" id="PF13527">
    <property type="entry name" value="Acetyltransf_9"/>
    <property type="match status" value="1"/>
</dbReference>
<dbReference type="PANTHER" id="PTHR37817">
    <property type="entry name" value="N-ACETYLTRANSFERASE EIS"/>
    <property type="match status" value="1"/>
</dbReference>
<dbReference type="KEGG" id="lpk:LACPI_0790"/>